<dbReference type="STRING" id="318479.A0A0N4UKU5"/>
<dbReference type="EMBL" id="UYYG01000058">
    <property type="protein sequence ID" value="VDN52410.1"/>
    <property type="molecule type" value="Genomic_DNA"/>
</dbReference>
<keyword evidence="15" id="KW-0809">Transit peptide</keyword>
<evidence type="ECO:0000256" key="16">
    <source>
        <dbReference type="ARBA" id="ARBA00023128"/>
    </source>
</evidence>
<comment type="catalytic activity">
    <reaction evidence="17">
        <text>L-threonyl-[protein] + ATP = O-phospho-L-threonyl-[protein] + ADP + H(+)</text>
        <dbReference type="Rhea" id="RHEA:46608"/>
        <dbReference type="Rhea" id="RHEA-COMP:11060"/>
        <dbReference type="Rhea" id="RHEA-COMP:11605"/>
        <dbReference type="ChEBI" id="CHEBI:15378"/>
        <dbReference type="ChEBI" id="CHEBI:30013"/>
        <dbReference type="ChEBI" id="CHEBI:30616"/>
        <dbReference type="ChEBI" id="CHEBI:61977"/>
        <dbReference type="ChEBI" id="CHEBI:456216"/>
        <dbReference type="EC" id="2.7.11.1"/>
    </reaction>
</comment>
<dbReference type="SUPFAM" id="SSF56112">
    <property type="entry name" value="Protein kinase-like (PK-like)"/>
    <property type="match status" value="1"/>
</dbReference>
<dbReference type="WBParaSite" id="DME_0000837701-mRNA-1">
    <property type="protein sequence ID" value="DME_0000837701-mRNA-1"/>
    <property type="gene ID" value="DME_0000837701"/>
</dbReference>
<dbReference type="GO" id="GO:0004674">
    <property type="term" value="F:protein serine/threonine kinase activity"/>
    <property type="evidence" value="ECO:0007669"/>
    <property type="project" value="UniProtKB-KW"/>
</dbReference>
<feature type="domain" description="Protein kinase" evidence="19">
    <location>
        <begin position="14"/>
        <end position="341"/>
    </location>
</feature>
<evidence type="ECO:0000256" key="3">
    <source>
        <dbReference type="ARBA" id="ARBA00004514"/>
    </source>
</evidence>
<evidence type="ECO:0000256" key="2">
    <source>
        <dbReference type="ARBA" id="ARBA00004434"/>
    </source>
</evidence>
<dbReference type="PANTHER" id="PTHR22972">
    <property type="entry name" value="SERINE/THREONINE PROTEIN KINASE"/>
    <property type="match status" value="1"/>
</dbReference>
<sequence length="386" mass="44327">MIIINFLAEILVKNLLGDLIGFGQSGSVYELWLATASKNATSSSEVSEFHSSKESSLALKAIHNFDFNQPVEHSLDENRCELLPLIDSNFLGTGVMMRCRLKISHPNIVKMHAAFFDDWKPFQRMEEEFPALLPTKDNYMCIPINPKTLYIVMRRYNMSLKDYLSSISIDYRIGRLLFSQILEAISFLYDCKISHRDLKFDNILLEFDSDDQCPHLVISDFGHALSTDTWQLHYVNDGISLGGNIAHLPPEVTKACPSPNTWIDYSKADIWAAGLIGYEIFDKQKLIFSVRMLDSFVMLSDTNQHFMPLFLNSPVGRIMQAMLYKDPSKIGEHLQNQIDWLISIYAAEAIISKCIDPVEAELRNTFLKRYCVNDIWMAIDFFFERD</sequence>
<evidence type="ECO:0000256" key="18">
    <source>
        <dbReference type="ARBA" id="ARBA00048679"/>
    </source>
</evidence>
<dbReference type="Proteomes" id="UP000274756">
    <property type="component" value="Unassembled WGS sequence"/>
</dbReference>
<dbReference type="Pfam" id="PF00069">
    <property type="entry name" value="Pkinase"/>
    <property type="match status" value="1"/>
</dbReference>
<keyword evidence="11" id="KW-1000">Mitochondrion outer membrane</keyword>
<dbReference type="PROSITE" id="PS50011">
    <property type="entry name" value="PROTEIN_KINASE_DOM"/>
    <property type="match status" value="1"/>
</dbReference>
<evidence type="ECO:0000256" key="1">
    <source>
        <dbReference type="ARBA" id="ARBA00001946"/>
    </source>
</evidence>
<evidence type="ECO:0000256" key="17">
    <source>
        <dbReference type="ARBA" id="ARBA00047899"/>
    </source>
</evidence>
<keyword evidence="14" id="KW-0460">Magnesium</keyword>
<dbReference type="GO" id="GO:0090141">
    <property type="term" value="P:positive regulation of mitochondrial fission"/>
    <property type="evidence" value="ECO:0007669"/>
    <property type="project" value="TreeGrafter"/>
</dbReference>
<dbReference type="PROSITE" id="PS00108">
    <property type="entry name" value="PROTEIN_KINASE_ST"/>
    <property type="match status" value="1"/>
</dbReference>
<keyword evidence="22" id="KW-1185">Reference proteome</keyword>
<dbReference type="GO" id="GO:0005524">
    <property type="term" value="F:ATP binding"/>
    <property type="evidence" value="ECO:0007669"/>
    <property type="project" value="UniProtKB-KW"/>
</dbReference>
<proteinExistence type="predicted"/>
<dbReference type="InterPro" id="IPR008271">
    <property type="entry name" value="Ser/Thr_kinase_AS"/>
</dbReference>
<keyword evidence="12" id="KW-0999">Mitochondrion inner membrane</keyword>
<evidence type="ECO:0000256" key="15">
    <source>
        <dbReference type="ARBA" id="ARBA00022946"/>
    </source>
</evidence>
<evidence type="ECO:0000259" key="19">
    <source>
        <dbReference type="PROSITE" id="PS50011"/>
    </source>
</evidence>
<organism evidence="21 23">
    <name type="scientific">Dracunculus medinensis</name>
    <name type="common">Guinea worm</name>
    <dbReference type="NCBI Taxonomy" id="318479"/>
    <lineage>
        <taxon>Eukaryota</taxon>
        <taxon>Metazoa</taxon>
        <taxon>Ecdysozoa</taxon>
        <taxon>Nematoda</taxon>
        <taxon>Chromadorea</taxon>
        <taxon>Rhabditida</taxon>
        <taxon>Spirurina</taxon>
        <taxon>Dracunculoidea</taxon>
        <taxon>Dracunculidae</taxon>
        <taxon>Dracunculus</taxon>
    </lineage>
</organism>
<reference evidence="23" key="1">
    <citation type="submission" date="2017-02" db="UniProtKB">
        <authorList>
            <consortium name="WormBaseParasite"/>
        </authorList>
    </citation>
    <scope>IDENTIFICATION</scope>
</reference>
<evidence type="ECO:0000256" key="11">
    <source>
        <dbReference type="ARBA" id="ARBA00022787"/>
    </source>
</evidence>
<evidence type="ECO:0000256" key="7">
    <source>
        <dbReference type="ARBA" id="ARBA00022679"/>
    </source>
</evidence>
<keyword evidence="16" id="KW-0496">Mitochondrion</keyword>
<keyword evidence="7" id="KW-0808">Transferase</keyword>
<dbReference type="Proteomes" id="UP000038040">
    <property type="component" value="Unplaced"/>
</dbReference>
<dbReference type="GO" id="GO:0005741">
    <property type="term" value="C:mitochondrial outer membrane"/>
    <property type="evidence" value="ECO:0007669"/>
    <property type="project" value="UniProtKB-SubCell"/>
</dbReference>
<comment type="catalytic activity">
    <reaction evidence="18">
        <text>L-seryl-[protein] + ATP = O-phospho-L-seryl-[protein] + ADP + H(+)</text>
        <dbReference type="Rhea" id="RHEA:17989"/>
        <dbReference type="Rhea" id="RHEA-COMP:9863"/>
        <dbReference type="Rhea" id="RHEA-COMP:11604"/>
        <dbReference type="ChEBI" id="CHEBI:15378"/>
        <dbReference type="ChEBI" id="CHEBI:29999"/>
        <dbReference type="ChEBI" id="CHEBI:30616"/>
        <dbReference type="ChEBI" id="CHEBI:83421"/>
        <dbReference type="ChEBI" id="CHEBI:456216"/>
        <dbReference type="EC" id="2.7.11.1"/>
    </reaction>
</comment>
<dbReference type="Gene3D" id="1.10.510.10">
    <property type="entry name" value="Transferase(Phosphotransferase) domain 1"/>
    <property type="match status" value="1"/>
</dbReference>
<protein>
    <recommendedName>
        <fullName evidence="5">non-specific serine/threonine protein kinase</fullName>
        <ecNumber evidence="5">2.7.11.1</ecNumber>
    </recommendedName>
</protein>
<dbReference type="InterPro" id="IPR000719">
    <property type="entry name" value="Prot_kinase_dom"/>
</dbReference>
<gene>
    <name evidence="20" type="ORF">DME_LOCUS2383</name>
</gene>
<comment type="cofactor">
    <cofactor evidence="1">
        <name>Mg(2+)</name>
        <dbReference type="ChEBI" id="CHEBI:18420"/>
    </cofactor>
</comment>
<dbReference type="InterPro" id="IPR011009">
    <property type="entry name" value="Kinase-like_dom_sf"/>
</dbReference>
<evidence type="ECO:0000313" key="20">
    <source>
        <dbReference type="EMBL" id="VDN52410.1"/>
    </source>
</evidence>
<evidence type="ECO:0000313" key="21">
    <source>
        <dbReference type="Proteomes" id="UP000038040"/>
    </source>
</evidence>
<evidence type="ECO:0000256" key="9">
    <source>
        <dbReference type="ARBA" id="ARBA00022741"/>
    </source>
</evidence>
<dbReference type="InterPro" id="IPR051511">
    <property type="entry name" value="MitoQC_Scaffold_Kinases"/>
</dbReference>
<keyword evidence="10" id="KW-0418">Kinase</keyword>
<dbReference type="PANTHER" id="PTHR22972:SF7">
    <property type="entry name" value="SERINE_THREONINE-PROTEIN KINASE PINK1, MITOCHONDRIAL"/>
    <property type="match status" value="1"/>
</dbReference>
<dbReference type="EC" id="2.7.11.1" evidence="5"/>
<name>A0A0N4UKU5_DRAME</name>
<dbReference type="AlphaFoldDB" id="A0A0N4UKU5"/>
<keyword evidence="13" id="KW-0067">ATP-binding</keyword>
<reference evidence="20 22" key="2">
    <citation type="submission" date="2018-11" db="EMBL/GenBank/DDBJ databases">
        <authorList>
            <consortium name="Pathogen Informatics"/>
        </authorList>
    </citation>
    <scope>NUCLEOTIDE SEQUENCE [LARGE SCALE GENOMIC DNA]</scope>
</reference>
<evidence type="ECO:0000256" key="5">
    <source>
        <dbReference type="ARBA" id="ARBA00012513"/>
    </source>
</evidence>
<dbReference type="SMART" id="SM00220">
    <property type="entry name" value="S_TKc"/>
    <property type="match status" value="1"/>
</dbReference>
<evidence type="ECO:0000256" key="6">
    <source>
        <dbReference type="ARBA" id="ARBA00022527"/>
    </source>
</evidence>
<accession>A0A0N4UKU5</accession>
<evidence type="ECO:0000313" key="23">
    <source>
        <dbReference type="WBParaSite" id="DME_0000837701-mRNA-1"/>
    </source>
</evidence>
<keyword evidence="12" id="KW-0472">Membrane</keyword>
<keyword evidence="8" id="KW-0479">Metal-binding</keyword>
<dbReference type="GO" id="GO:0005743">
    <property type="term" value="C:mitochondrial inner membrane"/>
    <property type="evidence" value="ECO:0007669"/>
    <property type="project" value="UniProtKB-SubCell"/>
</dbReference>
<evidence type="ECO:0000256" key="14">
    <source>
        <dbReference type="ARBA" id="ARBA00022842"/>
    </source>
</evidence>
<keyword evidence="9" id="KW-0547">Nucleotide-binding</keyword>
<dbReference type="GO" id="GO:0042981">
    <property type="term" value="P:regulation of apoptotic process"/>
    <property type="evidence" value="ECO:0007669"/>
    <property type="project" value="TreeGrafter"/>
</dbReference>
<comment type="subcellular location">
    <subcellularLocation>
        <location evidence="3">Cytoplasm</location>
        <location evidence="3">Cytosol</location>
    </subcellularLocation>
    <subcellularLocation>
        <location evidence="2">Mitochondrion inner membrane</location>
        <topology evidence="2">Single-pass membrane protein</topology>
    </subcellularLocation>
    <subcellularLocation>
        <location evidence="4">Mitochondrion outer membrane</location>
        <topology evidence="4">Single-pass membrane protein</topology>
    </subcellularLocation>
</comment>
<dbReference type="GO" id="GO:0000422">
    <property type="term" value="P:autophagy of mitochondrion"/>
    <property type="evidence" value="ECO:0007669"/>
    <property type="project" value="TreeGrafter"/>
</dbReference>
<dbReference type="OrthoDB" id="1405469at2759"/>
<evidence type="ECO:0000313" key="22">
    <source>
        <dbReference type="Proteomes" id="UP000274756"/>
    </source>
</evidence>
<keyword evidence="6" id="KW-0723">Serine/threonine-protein kinase</keyword>
<evidence type="ECO:0000256" key="8">
    <source>
        <dbReference type="ARBA" id="ARBA00022723"/>
    </source>
</evidence>
<evidence type="ECO:0000256" key="4">
    <source>
        <dbReference type="ARBA" id="ARBA00004572"/>
    </source>
</evidence>
<evidence type="ECO:0000256" key="12">
    <source>
        <dbReference type="ARBA" id="ARBA00022792"/>
    </source>
</evidence>
<evidence type="ECO:0000256" key="13">
    <source>
        <dbReference type="ARBA" id="ARBA00022840"/>
    </source>
</evidence>
<dbReference type="GO" id="GO:0046872">
    <property type="term" value="F:metal ion binding"/>
    <property type="evidence" value="ECO:0007669"/>
    <property type="project" value="UniProtKB-KW"/>
</dbReference>
<evidence type="ECO:0000256" key="10">
    <source>
        <dbReference type="ARBA" id="ARBA00022777"/>
    </source>
</evidence>
<dbReference type="GO" id="GO:0005829">
    <property type="term" value="C:cytosol"/>
    <property type="evidence" value="ECO:0007669"/>
    <property type="project" value="UniProtKB-SubCell"/>
</dbReference>